<dbReference type="Proteomes" id="UP000239939">
    <property type="component" value="Unassembled WGS sequence"/>
</dbReference>
<comment type="caution">
    <text evidence="2">The sequence shown here is derived from an EMBL/GenBank/DDBJ whole genome shotgun (WGS) entry which is preliminary data.</text>
</comment>
<name>A0A2S7EYY9_9XANT</name>
<feature type="compositionally biased region" description="Low complexity" evidence="1">
    <location>
        <begin position="62"/>
        <end position="73"/>
    </location>
</feature>
<sequence>MATSPISRPTSPVQDSPPVATGNDAGNAANSRFPSSQAEPAGLLKGLRRWIGCLQGNRQRRATASAEGEASSSRRLRTVRNSDSRPAETADIARIAGNSGGAQALRVVDDLGPTLMDAGFSPADTAWIAAHPGVAQALGAVNDLGSTLMQAGYSRADIAQIAGNPGGADNLRAVNDLGLRLMRAGYSAADIARIAGHPGGERALGAVNDLSFTLMHAGYSAADIARIAGHPGGEQALRVVNDLGPMLMDAGYIAADIARIAGRDDGAQAVHAFASQVVQALVSAGPAPTQYGVSTNTDDRRSPDEIARTAALHRPGPAFGPENLTEMRQGLGRSAGTPGQLQRARTYDALLEHVERFFHEQNWRDLRNAANGIFEDATDDYEKNRITWTDYDSIARHLQIIFRAVSDDMPT</sequence>
<dbReference type="Gene3D" id="6.10.140.500">
    <property type="match status" value="3"/>
</dbReference>
<evidence type="ECO:0008006" key="4">
    <source>
        <dbReference type="Google" id="ProtNLM"/>
    </source>
</evidence>
<feature type="region of interest" description="Disordered" evidence="1">
    <location>
        <begin position="61"/>
        <end position="89"/>
    </location>
</feature>
<dbReference type="EMBL" id="MDEJ01000016">
    <property type="protein sequence ID" value="PPU98302.1"/>
    <property type="molecule type" value="Genomic_DNA"/>
</dbReference>
<gene>
    <name evidence="2" type="ORF">XpopCFBP1817_04325</name>
</gene>
<evidence type="ECO:0000313" key="3">
    <source>
        <dbReference type="Proteomes" id="UP000239939"/>
    </source>
</evidence>
<protein>
    <recommendedName>
        <fullName evidence="4">Avirulence protein</fullName>
    </recommendedName>
</protein>
<feature type="compositionally biased region" description="Polar residues" evidence="1">
    <location>
        <begin position="1"/>
        <end position="14"/>
    </location>
</feature>
<organism evidence="2 3">
    <name type="scientific">Xanthomonas populi</name>
    <dbReference type="NCBI Taxonomy" id="53414"/>
    <lineage>
        <taxon>Bacteria</taxon>
        <taxon>Pseudomonadati</taxon>
        <taxon>Pseudomonadota</taxon>
        <taxon>Gammaproteobacteria</taxon>
        <taxon>Lysobacterales</taxon>
        <taxon>Lysobacteraceae</taxon>
        <taxon>Xanthomonas</taxon>
    </lineage>
</organism>
<dbReference type="AlphaFoldDB" id="A0A2S7EYY9"/>
<keyword evidence="3" id="KW-1185">Reference proteome</keyword>
<evidence type="ECO:0000256" key="1">
    <source>
        <dbReference type="SAM" id="MobiDB-lite"/>
    </source>
</evidence>
<accession>A0A2S7EYY9</accession>
<feature type="region of interest" description="Disordered" evidence="1">
    <location>
        <begin position="1"/>
        <end position="39"/>
    </location>
</feature>
<evidence type="ECO:0000313" key="2">
    <source>
        <dbReference type="EMBL" id="PPU98302.1"/>
    </source>
</evidence>
<reference evidence="3" key="1">
    <citation type="submission" date="2016-08" db="EMBL/GenBank/DDBJ databases">
        <authorList>
            <person name="Merda D."/>
            <person name="Briand M."/>
            <person name="Taghouti G."/>
            <person name="Carrere S."/>
            <person name="Gouzy J."/>
            <person name="Portier P."/>
            <person name="Jacques M.-A."/>
            <person name="Fischer-Le Saux M."/>
        </authorList>
    </citation>
    <scope>NUCLEOTIDE SEQUENCE [LARGE SCALE GENOMIC DNA]</scope>
    <source>
        <strain evidence="3">CFBP1817</strain>
    </source>
</reference>
<feature type="compositionally biased region" description="Polar residues" evidence="1">
    <location>
        <begin position="28"/>
        <end position="38"/>
    </location>
</feature>
<proteinExistence type="predicted"/>